<feature type="transmembrane region" description="Helical" evidence="1">
    <location>
        <begin position="23"/>
        <end position="44"/>
    </location>
</feature>
<name>A0A0V0HI89_SOLCH</name>
<proteinExistence type="predicted"/>
<keyword evidence="1" id="KW-1133">Transmembrane helix</keyword>
<accession>A0A0V0HI89</accession>
<organism evidence="2">
    <name type="scientific">Solanum chacoense</name>
    <name type="common">Chaco potato</name>
    <dbReference type="NCBI Taxonomy" id="4108"/>
    <lineage>
        <taxon>Eukaryota</taxon>
        <taxon>Viridiplantae</taxon>
        <taxon>Streptophyta</taxon>
        <taxon>Embryophyta</taxon>
        <taxon>Tracheophyta</taxon>
        <taxon>Spermatophyta</taxon>
        <taxon>Magnoliopsida</taxon>
        <taxon>eudicotyledons</taxon>
        <taxon>Gunneridae</taxon>
        <taxon>Pentapetalae</taxon>
        <taxon>asterids</taxon>
        <taxon>lamiids</taxon>
        <taxon>Solanales</taxon>
        <taxon>Solanaceae</taxon>
        <taxon>Solanoideae</taxon>
        <taxon>Solaneae</taxon>
        <taxon>Solanum</taxon>
    </lineage>
</organism>
<dbReference type="AlphaFoldDB" id="A0A0V0HI89"/>
<evidence type="ECO:0000256" key="1">
    <source>
        <dbReference type="SAM" id="Phobius"/>
    </source>
</evidence>
<reference evidence="2" key="1">
    <citation type="submission" date="2015-12" db="EMBL/GenBank/DDBJ databases">
        <title>Gene expression during late stages of embryo sac development: a critical building block for successful pollen-pistil interactions.</title>
        <authorList>
            <person name="Liu Y."/>
            <person name="Joly V."/>
            <person name="Sabar M."/>
            <person name="Matton D.P."/>
        </authorList>
    </citation>
    <scope>NUCLEOTIDE SEQUENCE</scope>
</reference>
<keyword evidence="1" id="KW-0472">Membrane</keyword>
<sequence length="91" mass="10596">MFVLIITLILVQSHVTYFSPHLALIFCLVVLFYLLFFLAIKLILLPKVLTFSTNLYWCGNQTMNTTNNHFSKDYISTKKSRYSEIVLLVCL</sequence>
<protein>
    <submittedName>
        <fullName evidence="2">Putative ovule protein</fullName>
    </submittedName>
</protein>
<dbReference type="EMBL" id="GEDG01019208">
    <property type="protein sequence ID" value="JAP20133.1"/>
    <property type="molecule type" value="Transcribed_RNA"/>
</dbReference>
<evidence type="ECO:0000313" key="2">
    <source>
        <dbReference type="EMBL" id="JAP20133.1"/>
    </source>
</evidence>
<keyword evidence="1" id="KW-0812">Transmembrane</keyword>